<organism evidence="5 6">
    <name type="scientific">Gossypium stocksii</name>
    <dbReference type="NCBI Taxonomy" id="47602"/>
    <lineage>
        <taxon>Eukaryota</taxon>
        <taxon>Viridiplantae</taxon>
        <taxon>Streptophyta</taxon>
        <taxon>Embryophyta</taxon>
        <taxon>Tracheophyta</taxon>
        <taxon>Spermatophyta</taxon>
        <taxon>Magnoliopsida</taxon>
        <taxon>eudicotyledons</taxon>
        <taxon>Gunneridae</taxon>
        <taxon>Pentapetalae</taxon>
        <taxon>rosids</taxon>
        <taxon>malvids</taxon>
        <taxon>Malvales</taxon>
        <taxon>Malvaceae</taxon>
        <taxon>Malvoideae</taxon>
        <taxon>Gossypium</taxon>
    </lineage>
</organism>
<name>A0A9D3UH83_9ROSI</name>
<dbReference type="AlphaFoldDB" id="A0A9D3UH83"/>
<keyword evidence="6" id="KW-1185">Reference proteome</keyword>
<evidence type="ECO:0000313" key="6">
    <source>
        <dbReference type="Proteomes" id="UP000828251"/>
    </source>
</evidence>
<evidence type="ECO:0000256" key="1">
    <source>
        <dbReference type="ARBA" id="ARBA00010746"/>
    </source>
</evidence>
<dbReference type="Gene3D" id="2.40.480.10">
    <property type="entry name" value="Allene oxide cyclase-like"/>
    <property type="match status" value="1"/>
</dbReference>
<dbReference type="EMBL" id="JAIQCV010000012">
    <property type="protein sequence ID" value="KAH1040449.1"/>
    <property type="molecule type" value="Genomic_DNA"/>
</dbReference>
<dbReference type="Proteomes" id="UP000828251">
    <property type="component" value="Unassembled WGS sequence"/>
</dbReference>
<dbReference type="GO" id="GO:0009699">
    <property type="term" value="P:phenylpropanoid biosynthetic process"/>
    <property type="evidence" value="ECO:0007669"/>
    <property type="project" value="UniProtKB-ARBA"/>
</dbReference>
<dbReference type="GO" id="GO:0048046">
    <property type="term" value="C:apoplast"/>
    <property type="evidence" value="ECO:0007669"/>
    <property type="project" value="UniProtKB-SubCell"/>
</dbReference>
<evidence type="ECO:0000256" key="3">
    <source>
        <dbReference type="ARBA" id="ARBA00022525"/>
    </source>
</evidence>
<comment type="subunit">
    <text evidence="2 4">Homodimer.</text>
</comment>
<dbReference type="Pfam" id="PF03018">
    <property type="entry name" value="Dirigent"/>
    <property type="match status" value="1"/>
</dbReference>
<keyword evidence="3 4" id="KW-0964">Secreted</keyword>
<protein>
    <recommendedName>
        <fullName evidence="4">Dirigent protein</fullName>
    </recommendedName>
</protein>
<evidence type="ECO:0000256" key="4">
    <source>
        <dbReference type="RuleBase" id="RU363099"/>
    </source>
</evidence>
<gene>
    <name evidence="5" type="ORF">J1N35_042192</name>
</gene>
<reference evidence="5 6" key="1">
    <citation type="journal article" date="2021" name="Plant Biotechnol. J.">
        <title>Multi-omics assisted identification of the key and species-specific regulatory components of drought-tolerant mechanisms in Gossypium stocksii.</title>
        <authorList>
            <person name="Yu D."/>
            <person name="Ke L."/>
            <person name="Zhang D."/>
            <person name="Wu Y."/>
            <person name="Sun Y."/>
            <person name="Mei J."/>
            <person name="Sun J."/>
            <person name="Sun Y."/>
        </authorList>
    </citation>
    <scope>NUCLEOTIDE SEQUENCE [LARGE SCALE GENOMIC DNA]</scope>
    <source>
        <strain evidence="6">cv. E1</strain>
        <tissue evidence="5">Leaf</tissue>
    </source>
</reference>
<proteinExistence type="inferred from homology"/>
<dbReference type="InterPro" id="IPR044859">
    <property type="entry name" value="Allene_oxi_cyc_Dirigent"/>
</dbReference>
<comment type="similarity">
    <text evidence="1 4">Belongs to the plant dirigent protein family.</text>
</comment>
<accession>A0A9D3UH83</accession>
<comment type="subcellular location">
    <subcellularLocation>
        <location evidence="4">Secreted</location>
        <location evidence="4">Extracellular space</location>
        <location evidence="4">Apoplast</location>
    </subcellularLocation>
</comment>
<keyword evidence="4" id="KW-0052">Apoplast</keyword>
<evidence type="ECO:0000313" key="5">
    <source>
        <dbReference type="EMBL" id="KAH1040449.1"/>
    </source>
</evidence>
<dbReference type="PANTHER" id="PTHR21495">
    <property type="entry name" value="NUCLEOPORIN-RELATED"/>
    <property type="match status" value="1"/>
</dbReference>
<comment type="function">
    <text evidence="4">Dirigent proteins impart stereoselectivity on the phenoxy radical-coupling reaction, yielding optically active lignans from two molecules of coniferyl alcohol in the biosynthesis of lignans, flavonolignans, and alkaloids and thus plays a central role in plant secondary metabolism.</text>
</comment>
<comment type="caution">
    <text evidence="5">The sequence shown here is derived from an EMBL/GenBank/DDBJ whole genome shotgun (WGS) entry which is preliminary data.</text>
</comment>
<dbReference type="OrthoDB" id="1864232at2759"/>
<sequence length="275" mass="29417">MAVARCQDYYSHGGPYVPPPQKVTYLHFFLHDTMSGNNPSAVPIVSPNITTSTGFGGVIAFDDPLTVGPDITSEVIGNAQGLWVSTGKDVLTLMAYLDIGFTKGEFNGSSISVLSRNPITESERELAVVGGKGKFRMAKGYAQLKTYSENFKTGNAIVEYNVELNSLQLYGYIWVGRGRGHRTMVLDNSGLGTLMLVGGLATEFAKFVAILFAAFGGGIALEEVAGKPSRAAIIMFAHGKAFASTCTIAPSPSLQLPPSHRRKIIWLPSYVTGLS</sequence>
<dbReference type="InterPro" id="IPR004265">
    <property type="entry name" value="Dirigent"/>
</dbReference>
<evidence type="ECO:0000256" key="2">
    <source>
        <dbReference type="ARBA" id="ARBA00011738"/>
    </source>
</evidence>